<dbReference type="GO" id="GO:0008360">
    <property type="term" value="P:regulation of cell shape"/>
    <property type="evidence" value="ECO:0007669"/>
    <property type="project" value="UniProtKB-UniRule"/>
</dbReference>
<evidence type="ECO:0000313" key="8">
    <source>
        <dbReference type="Proteomes" id="UP000239425"/>
    </source>
</evidence>
<keyword evidence="8" id="KW-1185">Reference proteome</keyword>
<dbReference type="RefSeq" id="WP_104206927.1">
    <property type="nucleotide sequence ID" value="NZ_PHHC01000085.1"/>
</dbReference>
<dbReference type="SUPFAM" id="SSF53067">
    <property type="entry name" value="Actin-like ATPase domain"/>
    <property type="match status" value="2"/>
</dbReference>
<dbReference type="PANTHER" id="PTHR42749">
    <property type="entry name" value="CELL SHAPE-DETERMINING PROTEIN MREB"/>
    <property type="match status" value="1"/>
</dbReference>
<proteinExistence type="inferred from homology"/>
<dbReference type="NCBIfam" id="NF010539">
    <property type="entry name" value="PRK13927.1"/>
    <property type="match status" value="1"/>
</dbReference>
<keyword evidence="1 6" id="KW-0963">Cytoplasm</keyword>
<dbReference type="PRINTS" id="PR01652">
    <property type="entry name" value="SHAPEPROTEIN"/>
</dbReference>
<evidence type="ECO:0000256" key="2">
    <source>
        <dbReference type="ARBA" id="ARBA00022741"/>
    </source>
</evidence>
<comment type="subcellular location">
    <subcellularLocation>
        <location evidence="6">Cytoplasm</location>
    </subcellularLocation>
    <text evidence="6">Membrane-associated.</text>
</comment>
<comment type="function">
    <text evidence="6">Forms membrane-associated dynamic filaments that are essential for cell shape determination. Acts by regulating cell wall synthesis and cell elongation, and thus cell shape. A feedback loop between cell geometry and MreB localization may maintain elongated cell shape by targeting cell wall growth to regions of negative cell wall curvature.</text>
</comment>
<dbReference type="GO" id="GO:0000902">
    <property type="term" value="P:cell morphogenesis"/>
    <property type="evidence" value="ECO:0007669"/>
    <property type="project" value="InterPro"/>
</dbReference>
<reference evidence="7 8" key="1">
    <citation type="submission" date="2017-11" db="EMBL/GenBank/DDBJ databases">
        <title>Comparative genomic analysis of Holospora spp., intranuclear symbionts of paramecia.</title>
        <authorList>
            <person name="Garushyants S.K."/>
            <person name="Beliavskaya A."/>
            <person name="Malko D.B."/>
            <person name="Logacheva M.D."/>
            <person name="Rautian M.S."/>
            <person name="Gelfand M.S."/>
        </authorList>
    </citation>
    <scope>NUCLEOTIDE SEQUENCE [LARGE SCALE GENOMIC DNA]</scope>
    <source>
        <strain evidence="8">02AZ16</strain>
    </source>
</reference>
<evidence type="ECO:0000256" key="1">
    <source>
        <dbReference type="ARBA" id="ARBA00022490"/>
    </source>
</evidence>
<comment type="subunit">
    <text evidence="6">Forms polymers.</text>
</comment>
<feature type="binding site" evidence="6">
    <location>
        <begin position="17"/>
        <end position="19"/>
    </location>
    <ligand>
        <name>ATP</name>
        <dbReference type="ChEBI" id="CHEBI:30616"/>
    </ligand>
</feature>
<dbReference type="AlphaFoldDB" id="A0A2S5R8G1"/>
<feature type="binding site" evidence="6">
    <location>
        <begin position="290"/>
        <end position="293"/>
    </location>
    <ligand>
        <name>ATP</name>
        <dbReference type="ChEBI" id="CHEBI:30616"/>
    </ligand>
</feature>
<evidence type="ECO:0000256" key="4">
    <source>
        <dbReference type="ARBA" id="ARBA00022960"/>
    </source>
</evidence>
<feature type="binding site" evidence="6">
    <location>
        <begin position="164"/>
        <end position="166"/>
    </location>
    <ligand>
        <name>ATP</name>
        <dbReference type="ChEBI" id="CHEBI:30616"/>
    </ligand>
</feature>
<dbReference type="GO" id="GO:0005737">
    <property type="term" value="C:cytoplasm"/>
    <property type="evidence" value="ECO:0007669"/>
    <property type="project" value="UniProtKB-SubCell"/>
</dbReference>
<dbReference type="OrthoDB" id="9768127at2"/>
<evidence type="ECO:0000256" key="5">
    <source>
        <dbReference type="ARBA" id="ARBA00023458"/>
    </source>
</evidence>
<dbReference type="HAMAP" id="MF_02207">
    <property type="entry name" value="MreB"/>
    <property type="match status" value="1"/>
</dbReference>
<dbReference type="NCBIfam" id="TIGR00904">
    <property type="entry name" value="mreB"/>
    <property type="match status" value="1"/>
</dbReference>
<accession>A0A2S5R8G1</accession>
<dbReference type="InterPro" id="IPR043129">
    <property type="entry name" value="ATPase_NBD"/>
</dbReference>
<evidence type="ECO:0000256" key="3">
    <source>
        <dbReference type="ARBA" id="ARBA00022840"/>
    </source>
</evidence>
<feature type="binding site" evidence="6">
    <location>
        <begin position="212"/>
        <end position="215"/>
    </location>
    <ligand>
        <name>ATP</name>
        <dbReference type="ChEBI" id="CHEBI:30616"/>
    </ligand>
</feature>
<dbReference type="Pfam" id="PF06723">
    <property type="entry name" value="MreB_Mbl"/>
    <property type="match status" value="1"/>
</dbReference>
<keyword evidence="4 6" id="KW-0133">Cell shape</keyword>
<dbReference type="GO" id="GO:0005524">
    <property type="term" value="F:ATP binding"/>
    <property type="evidence" value="ECO:0007669"/>
    <property type="project" value="UniProtKB-KW"/>
</dbReference>
<sequence length="338" mass="36351">MSRFWKFSRGIGIDLGTANTILYVQRKGVVLNQPSVVAVQNSTGKVVAVGSEARSMLGRVPLNITVYRPLRGGVIADFERAEAMIQYFVKKVKQEVKSLFFSSPNIVVCVPHGATPVERRAIHDAALTSGARSVFLIEEAMAAAMGANLPVMEPTGSMVVDIGGGTTEVAVISLGGIVCSVSVRCGGDRMDEAIVNYFRKMHNLLVGENSAERLKCALFDEHSASQELKITGREITSGRPKEISASREEVMESLEEPMSVIVDTVQKSLEQTPPELAGDISERGIVMTGGGALLSQLRVRIEEHTGVKTTVAETPLLCVAIGTGKCLDRLQEFTQMAS</sequence>
<protein>
    <recommendedName>
        <fullName evidence="6">Cell shape-determining protein MreB</fullName>
    </recommendedName>
</protein>
<dbReference type="PANTHER" id="PTHR42749:SF1">
    <property type="entry name" value="CELL SHAPE-DETERMINING PROTEIN MREB"/>
    <property type="match status" value="1"/>
</dbReference>
<dbReference type="Gene3D" id="3.30.420.40">
    <property type="match status" value="3"/>
</dbReference>
<comment type="similarity">
    <text evidence="5 6">Belongs to the FtsA/MreB family.</text>
</comment>
<name>A0A2S5R8G1_9PROT</name>
<dbReference type="EMBL" id="PHHC01000085">
    <property type="protein sequence ID" value="PPE03629.1"/>
    <property type="molecule type" value="Genomic_DNA"/>
</dbReference>
<keyword evidence="2 6" id="KW-0547">Nucleotide-binding</keyword>
<gene>
    <name evidence="6" type="primary">mreB</name>
    <name evidence="7" type="ORF">HCUR_00918</name>
</gene>
<keyword evidence="3 6" id="KW-0067">ATP-binding</keyword>
<dbReference type="CDD" id="cd10225">
    <property type="entry name" value="ASKHA_NBD_MreB-like"/>
    <property type="match status" value="1"/>
</dbReference>
<dbReference type="InterPro" id="IPR004753">
    <property type="entry name" value="MreB"/>
</dbReference>
<comment type="caution">
    <text evidence="7">The sequence shown here is derived from an EMBL/GenBank/DDBJ whole genome shotgun (WGS) entry which is preliminary data.</text>
</comment>
<organism evidence="7 8">
    <name type="scientific">Holospora curviuscula</name>
    <dbReference type="NCBI Taxonomy" id="1082868"/>
    <lineage>
        <taxon>Bacteria</taxon>
        <taxon>Pseudomonadati</taxon>
        <taxon>Pseudomonadota</taxon>
        <taxon>Alphaproteobacteria</taxon>
        <taxon>Holosporales</taxon>
        <taxon>Holosporaceae</taxon>
        <taxon>Holospora</taxon>
    </lineage>
</organism>
<evidence type="ECO:0000256" key="6">
    <source>
        <dbReference type="HAMAP-Rule" id="MF_02207"/>
    </source>
</evidence>
<dbReference type="InterPro" id="IPR056546">
    <property type="entry name" value="MreB_MamK-like"/>
</dbReference>
<evidence type="ECO:0000313" key="7">
    <source>
        <dbReference type="EMBL" id="PPE03629.1"/>
    </source>
</evidence>
<dbReference type="Proteomes" id="UP000239425">
    <property type="component" value="Unassembled WGS sequence"/>
</dbReference>